<feature type="domain" description="Roadblock/LAMTOR2" evidence="1">
    <location>
        <begin position="21"/>
        <end position="109"/>
    </location>
</feature>
<organism evidence="2 3">
    <name type="scientific">Acinetobacter gandensis</name>
    <dbReference type="NCBI Taxonomy" id="1443941"/>
    <lineage>
        <taxon>Bacteria</taxon>
        <taxon>Pseudomonadati</taxon>
        <taxon>Pseudomonadota</taxon>
        <taxon>Gammaproteobacteria</taxon>
        <taxon>Moraxellales</taxon>
        <taxon>Moraxellaceae</taxon>
        <taxon>Acinetobacter</taxon>
    </lineage>
</organism>
<dbReference type="Gene3D" id="3.30.450.30">
    <property type="entry name" value="Dynein light chain 2a, cytoplasmic"/>
    <property type="match status" value="1"/>
</dbReference>
<accession>A0A1A7R9E9</accession>
<keyword evidence="3" id="KW-1185">Reference proteome</keyword>
<proteinExistence type="predicted"/>
<sequence length="141" mass="15364">MFNVQKRSAPKELVQYAHEQISMIINNARGVHFVMLCSTDGFELTSVHKRGQYNNSKLAAVSSSILAMVTAFTKEIQLTGCQSITLDAENGKAILTAVSAQHHPMIIIALTDKDILLGQVLYMLKCATNAIITEDSAIAIN</sequence>
<dbReference type="STRING" id="1443941.A9J31_15130"/>
<dbReference type="EMBL" id="LZDS01000019">
    <property type="protein sequence ID" value="OBX28895.1"/>
    <property type="molecule type" value="Genomic_DNA"/>
</dbReference>
<name>A0A1A7R9E9_9GAMM</name>
<gene>
    <name evidence="2" type="ORF">A9J31_15130</name>
</gene>
<evidence type="ECO:0000259" key="1">
    <source>
        <dbReference type="SMART" id="SM00960"/>
    </source>
</evidence>
<evidence type="ECO:0000313" key="2">
    <source>
        <dbReference type="EMBL" id="OBX28895.1"/>
    </source>
</evidence>
<protein>
    <recommendedName>
        <fullName evidence="1">Roadblock/LAMTOR2 domain-containing protein</fullName>
    </recommendedName>
</protein>
<dbReference type="AlphaFoldDB" id="A0A1A7R9E9"/>
<reference evidence="3" key="1">
    <citation type="submission" date="2016-06" db="EMBL/GenBank/DDBJ databases">
        <authorList>
            <person name="Radolfova-Krizova L."/>
            <person name="Nemec A."/>
        </authorList>
    </citation>
    <scope>NUCLEOTIDE SEQUENCE [LARGE SCALE GENOMIC DNA]</scope>
    <source>
        <strain evidence="3">ANC 4275</strain>
    </source>
</reference>
<evidence type="ECO:0000313" key="3">
    <source>
        <dbReference type="Proteomes" id="UP000185753"/>
    </source>
</evidence>
<dbReference type="SMART" id="SM00960">
    <property type="entry name" value="Robl_LC7"/>
    <property type="match status" value="1"/>
</dbReference>
<dbReference type="InterPro" id="IPR004942">
    <property type="entry name" value="Roadblock/LAMTOR2_dom"/>
</dbReference>
<dbReference type="OrthoDB" id="6647245at2"/>
<dbReference type="RefSeq" id="WP_067763403.1">
    <property type="nucleotide sequence ID" value="NZ_JBLZYA010000016.1"/>
</dbReference>
<dbReference type="SUPFAM" id="SSF103196">
    <property type="entry name" value="Roadblock/LC7 domain"/>
    <property type="match status" value="1"/>
</dbReference>
<dbReference type="Proteomes" id="UP000185753">
    <property type="component" value="Unassembled WGS sequence"/>
</dbReference>
<comment type="caution">
    <text evidence="2">The sequence shown here is derived from an EMBL/GenBank/DDBJ whole genome shotgun (WGS) entry which is preliminary data.</text>
</comment>